<feature type="transmembrane region" description="Helical" evidence="1">
    <location>
        <begin position="140"/>
        <end position="169"/>
    </location>
</feature>
<reference evidence="2" key="1">
    <citation type="submission" date="2022-09" db="EMBL/GenBank/DDBJ databases">
        <title>Actin cytoskeleton and complex cell architecture in an #Asgard archaeon.</title>
        <authorList>
            <person name="Ponce Toledo R.I."/>
            <person name="Schleper C."/>
            <person name="Rodrigues Oliveira T."/>
            <person name="Wollweber F."/>
            <person name="Xu J."/>
            <person name="Rittmann S."/>
            <person name="Klingl A."/>
            <person name="Pilhofer M."/>
        </authorList>
    </citation>
    <scope>NUCLEOTIDE SEQUENCE</scope>
    <source>
        <strain evidence="2">B-35</strain>
    </source>
</reference>
<accession>A0ABY6HTN6</accession>
<keyword evidence="1" id="KW-0472">Membrane</keyword>
<dbReference type="EMBL" id="CP104013">
    <property type="protein sequence ID" value="UYP45809.1"/>
    <property type="molecule type" value="Genomic_DNA"/>
</dbReference>
<sequence length="250" mass="29800">MNPNSSSISTSNLEQCQDKMLLKFKSTIKLYYRSDLIRFVADSVFTILILWRFFTQNDVASILSFIIPIVILFLLNLILSLYLLWNLVISIKLKRETGSIPNGSIFMEKIYHLIIKLCQKRHYFKWRKVKKKTKEESREVVICSLYNIVYENVSYSPAIIIVYLFMVIFTFSIDIYIGILYVFSLILFRYDYRRQKITLQWMQAFLDIFRWQNQIDEIPVVENNQNYSLMEEDFAQYETSHDGDISTNES</sequence>
<gene>
    <name evidence="2" type="ORF">NEF87_002094</name>
</gene>
<evidence type="ECO:0000256" key="1">
    <source>
        <dbReference type="SAM" id="Phobius"/>
    </source>
</evidence>
<evidence type="ECO:0000313" key="3">
    <source>
        <dbReference type="Proteomes" id="UP001208689"/>
    </source>
</evidence>
<proteinExistence type="predicted"/>
<keyword evidence="3" id="KW-1185">Reference proteome</keyword>
<keyword evidence="1" id="KW-1133">Transmembrane helix</keyword>
<feature type="transmembrane region" description="Helical" evidence="1">
    <location>
        <begin position="36"/>
        <end position="54"/>
    </location>
</feature>
<organism evidence="2 3">
    <name type="scientific">Candidatus Lokiarchaeum ossiferum</name>
    <dbReference type="NCBI Taxonomy" id="2951803"/>
    <lineage>
        <taxon>Archaea</taxon>
        <taxon>Promethearchaeati</taxon>
        <taxon>Promethearchaeota</taxon>
        <taxon>Promethearchaeia</taxon>
        <taxon>Promethearchaeales</taxon>
        <taxon>Promethearchaeaceae</taxon>
        <taxon>Candidatus Lokiarchaeum</taxon>
    </lineage>
</organism>
<evidence type="ECO:0000313" key="2">
    <source>
        <dbReference type="EMBL" id="UYP45809.1"/>
    </source>
</evidence>
<feature type="transmembrane region" description="Helical" evidence="1">
    <location>
        <begin position="60"/>
        <end position="85"/>
    </location>
</feature>
<dbReference type="Proteomes" id="UP001208689">
    <property type="component" value="Chromosome"/>
</dbReference>
<name>A0ABY6HTN6_9ARCH</name>
<evidence type="ECO:0008006" key="4">
    <source>
        <dbReference type="Google" id="ProtNLM"/>
    </source>
</evidence>
<keyword evidence="1" id="KW-0812">Transmembrane</keyword>
<feature type="transmembrane region" description="Helical" evidence="1">
    <location>
        <begin position="175"/>
        <end position="192"/>
    </location>
</feature>
<protein>
    <recommendedName>
        <fullName evidence="4">RDD domain-containing protein</fullName>
    </recommendedName>
</protein>